<accession>A0A9D4AJG5</accession>
<sequence length="57" mass="6197">GLLLEVFDNLLHNEISMVASSIHSKGKSRGVPAENGHVAPPPNLSSVKCQLFLIFRQ</sequence>
<evidence type="ECO:0000313" key="2">
    <source>
        <dbReference type="Proteomes" id="UP000828251"/>
    </source>
</evidence>
<feature type="non-terminal residue" evidence="1">
    <location>
        <position position="57"/>
    </location>
</feature>
<name>A0A9D4AJG5_9ROSI</name>
<gene>
    <name evidence="1" type="ORF">J1N35_005655</name>
</gene>
<reference evidence="1 2" key="1">
    <citation type="journal article" date="2021" name="Plant Biotechnol. J.">
        <title>Multi-omics assisted identification of the key and species-specific regulatory components of drought-tolerant mechanisms in Gossypium stocksii.</title>
        <authorList>
            <person name="Yu D."/>
            <person name="Ke L."/>
            <person name="Zhang D."/>
            <person name="Wu Y."/>
            <person name="Sun Y."/>
            <person name="Mei J."/>
            <person name="Sun J."/>
            <person name="Sun Y."/>
        </authorList>
    </citation>
    <scope>NUCLEOTIDE SEQUENCE [LARGE SCALE GENOMIC DNA]</scope>
    <source>
        <strain evidence="2">cv. E1</strain>
        <tissue evidence="1">Leaf</tissue>
    </source>
</reference>
<dbReference type="AlphaFoldDB" id="A0A9D4AJG5"/>
<comment type="caution">
    <text evidence="1">The sequence shown here is derived from an EMBL/GenBank/DDBJ whole genome shotgun (WGS) entry which is preliminary data.</text>
</comment>
<dbReference type="EMBL" id="JAIQCV010000002">
    <property type="protein sequence ID" value="KAH1122495.1"/>
    <property type="molecule type" value="Genomic_DNA"/>
</dbReference>
<protein>
    <submittedName>
        <fullName evidence="1">Uncharacterized protein</fullName>
    </submittedName>
</protein>
<evidence type="ECO:0000313" key="1">
    <source>
        <dbReference type="EMBL" id="KAH1122495.1"/>
    </source>
</evidence>
<proteinExistence type="predicted"/>
<organism evidence="1 2">
    <name type="scientific">Gossypium stocksii</name>
    <dbReference type="NCBI Taxonomy" id="47602"/>
    <lineage>
        <taxon>Eukaryota</taxon>
        <taxon>Viridiplantae</taxon>
        <taxon>Streptophyta</taxon>
        <taxon>Embryophyta</taxon>
        <taxon>Tracheophyta</taxon>
        <taxon>Spermatophyta</taxon>
        <taxon>Magnoliopsida</taxon>
        <taxon>eudicotyledons</taxon>
        <taxon>Gunneridae</taxon>
        <taxon>Pentapetalae</taxon>
        <taxon>rosids</taxon>
        <taxon>malvids</taxon>
        <taxon>Malvales</taxon>
        <taxon>Malvaceae</taxon>
        <taxon>Malvoideae</taxon>
        <taxon>Gossypium</taxon>
    </lineage>
</organism>
<keyword evidence="2" id="KW-1185">Reference proteome</keyword>
<feature type="non-terminal residue" evidence="1">
    <location>
        <position position="1"/>
    </location>
</feature>
<dbReference type="Proteomes" id="UP000828251">
    <property type="component" value="Unassembled WGS sequence"/>
</dbReference>